<keyword evidence="2" id="KW-0813">Transport</keyword>
<dbReference type="EC" id="3.6.3.19" evidence="12"/>
<evidence type="ECO:0000256" key="9">
    <source>
        <dbReference type="ARBA" id="ARBA00038388"/>
    </source>
</evidence>
<dbReference type="SMART" id="SM00382">
    <property type="entry name" value="AAA"/>
    <property type="match status" value="1"/>
</dbReference>
<keyword evidence="8 10" id="KW-0472">Membrane</keyword>
<evidence type="ECO:0000256" key="1">
    <source>
        <dbReference type="ARBA" id="ARBA00004429"/>
    </source>
</evidence>
<dbReference type="PROSITE" id="PS00211">
    <property type="entry name" value="ABC_TRANSPORTER_1"/>
    <property type="match status" value="1"/>
</dbReference>
<dbReference type="EMBL" id="LR215039">
    <property type="protein sequence ID" value="VEU75899.1"/>
    <property type="molecule type" value="Genomic_DNA"/>
</dbReference>
<evidence type="ECO:0000256" key="7">
    <source>
        <dbReference type="ARBA" id="ARBA00022989"/>
    </source>
</evidence>
<dbReference type="Proteomes" id="UP000289497">
    <property type="component" value="Chromosome"/>
</dbReference>
<dbReference type="InterPro" id="IPR003439">
    <property type="entry name" value="ABC_transporter-like_ATP-bd"/>
</dbReference>
<keyword evidence="12" id="KW-0378">Hydrolase</keyword>
<dbReference type="InterPro" id="IPR050093">
    <property type="entry name" value="ABC_SmlMolc_Importer"/>
</dbReference>
<evidence type="ECO:0000256" key="6">
    <source>
        <dbReference type="ARBA" id="ARBA00022840"/>
    </source>
</evidence>
<organism evidence="12 13">
    <name type="scientific">Mycoplasmopsis columboralis</name>
    <dbReference type="NCBI Taxonomy" id="171282"/>
    <lineage>
        <taxon>Bacteria</taxon>
        <taxon>Bacillati</taxon>
        <taxon>Mycoplasmatota</taxon>
        <taxon>Mycoplasmoidales</taxon>
        <taxon>Metamycoplasmataceae</taxon>
        <taxon>Mycoplasmopsis</taxon>
    </lineage>
</organism>
<dbReference type="KEGG" id="mcou:NCTC10179_00055"/>
<feature type="transmembrane region" description="Helical" evidence="10">
    <location>
        <begin position="253"/>
        <end position="271"/>
    </location>
</feature>
<dbReference type="InterPro" id="IPR017871">
    <property type="entry name" value="ABC_transporter-like_CS"/>
</dbReference>
<dbReference type="PANTHER" id="PTHR42781">
    <property type="entry name" value="SPERMIDINE/PUTRESCINE IMPORT ATP-BINDING PROTEIN POTA"/>
    <property type="match status" value="1"/>
</dbReference>
<evidence type="ECO:0000256" key="4">
    <source>
        <dbReference type="ARBA" id="ARBA00022692"/>
    </source>
</evidence>
<keyword evidence="13" id="KW-1185">Reference proteome</keyword>
<evidence type="ECO:0000259" key="11">
    <source>
        <dbReference type="PROSITE" id="PS50893"/>
    </source>
</evidence>
<dbReference type="Pfam" id="PF00005">
    <property type="entry name" value="ABC_tran"/>
    <property type="match status" value="1"/>
</dbReference>
<keyword evidence="4 10" id="KW-0812">Transmembrane</keyword>
<dbReference type="InterPro" id="IPR003838">
    <property type="entry name" value="ABC3_permease_C"/>
</dbReference>
<dbReference type="RefSeq" id="WP_036434102.1">
    <property type="nucleotide sequence ID" value="NZ_LR215039.1"/>
</dbReference>
<keyword evidence="6" id="KW-0067">ATP-binding</keyword>
<dbReference type="AlphaFoldDB" id="A0A449B5Q4"/>
<evidence type="ECO:0000256" key="2">
    <source>
        <dbReference type="ARBA" id="ARBA00022448"/>
    </source>
</evidence>
<sequence length="742" mass="85834">MIIIKNVNKKFKKHKVFEDLNLFIKEKELTFVVGKSGLGKTTLLHLIAGFEKPDSGEIFLKRSNENKSNLIDKCDLIFQDFNLIENLNALENLRFGLETLGLKVDENNIFNLAKELNIDNETLLTKAKNLSGGEKQRIAILRSLLRNKEILLVDEPTANLDKENKEIIFKLLKTVSKNKTVIVVSHDIEKATKYADNIYDLEAHKYSTLVNFQDKKEYSTSTVDSIEIQSDSLWKFKWRSIFTILKSDFKKRIWQYLLIFISLFSSVVIIGNTHNLFNNNLIAAKENKKDLNYDLIEVKKEVPGISFNFNPNETNSIISNETNTEEISLSYSLNLNDKFILLQNNDKSFSLSEENTLQVKISDFSKNRFIGEKNNFIENKNEIILSKKAAEALNVESSINSVVKLKLINLDFEEETFEKELKVVDINTKLDANERNLNYVSSELILEIQKWVSRNKTWKTSVLRDKNASNNSLLDHELILENSIEDIKNKENFKLIYGSFPTKIEELLISNKLLETLGINWESDSLVLKDGVNNYVFKITGVYEDEKLDVFTTSENINYLNSVSPNKINIYSDDTREIKKNFENKNLYVIYSYKNSLIESFISQNRYTNSLLIYIAIGIVIVSILIFLVVSKFVNDSKVKEIGIYKVLGSKTWQIFIYYIGSLIPFVLISFVLVLSLCYPIQLIFASFLHSNNLIVFSFWDNLPIYLISWLIFNLVILTFNFLWFLVLNKKSKTKLLKEDNV</sequence>
<reference evidence="12 13" key="1">
    <citation type="submission" date="2019-01" db="EMBL/GenBank/DDBJ databases">
        <authorList>
            <consortium name="Pathogen Informatics"/>
        </authorList>
    </citation>
    <scope>NUCLEOTIDE SEQUENCE [LARGE SCALE GENOMIC DNA]</scope>
    <source>
        <strain evidence="12 13">NCTC10179</strain>
    </source>
</reference>
<dbReference type="Pfam" id="PF02687">
    <property type="entry name" value="FtsX"/>
    <property type="match status" value="1"/>
</dbReference>
<dbReference type="PANTHER" id="PTHR42781:SF4">
    <property type="entry name" value="SPERMIDINE_PUTRESCINE IMPORT ATP-BINDING PROTEIN POTA"/>
    <property type="match status" value="1"/>
</dbReference>
<dbReference type="GO" id="GO:0016887">
    <property type="term" value="F:ATP hydrolysis activity"/>
    <property type="evidence" value="ECO:0007669"/>
    <property type="project" value="InterPro"/>
</dbReference>
<evidence type="ECO:0000313" key="12">
    <source>
        <dbReference type="EMBL" id="VEU75899.1"/>
    </source>
</evidence>
<dbReference type="PROSITE" id="PS50893">
    <property type="entry name" value="ABC_TRANSPORTER_2"/>
    <property type="match status" value="1"/>
</dbReference>
<feature type="transmembrane region" description="Helical" evidence="10">
    <location>
        <begin position="705"/>
        <end position="728"/>
    </location>
</feature>
<evidence type="ECO:0000256" key="3">
    <source>
        <dbReference type="ARBA" id="ARBA00022475"/>
    </source>
</evidence>
<comment type="subcellular location">
    <subcellularLocation>
        <location evidence="1">Cell inner membrane</location>
        <topology evidence="1">Multi-pass membrane protein</topology>
    </subcellularLocation>
</comment>
<proteinExistence type="inferred from homology"/>
<dbReference type="OrthoDB" id="400626at2"/>
<dbReference type="GO" id="GO:0005886">
    <property type="term" value="C:plasma membrane"/>
    <property type="evidence" value="ECO:0007669"/>
    <property type="project" value="UniProtKB-SubCell"/>
</dbReference>
<protein>
    <submittedName>
        <fullName evidence="12">ABC transporter ATPase</fullName>
        <ecNumber evidence="12">3.6.3.19</ecNumber>
    </submittedName>
</protein>
<name>A0A449B5Q4_9BACT</name>
<evidence type="ECO:0000256" key="5">
    <source>
        <dbReference type="ARBA" id="ARBA00022741"/>
    </source>
</evidence>
<feature type="domain" description="ABC transporter" evidence="11">
    <location>
        <begin position="2"/>
        <end position="228"/>
    </location>
</feature>
<dbReference type="InterPro" id="IPR027417">
    <property type="entry name" value="P-loop_NTPase"/>
</dbReference>
<keyword evidence="3" id="KW-1003">Cell membrane</keyword>
<dbReference type="InterPro" id="IPR003593">
    <property type="entry name" value="AAA+_ATPase"/>
</dbReference>
<feature type="transmembrane region" description="Helical" evidence="10">
    <location>
        <begin position="655"/>
        <end position="685"/>
    </location>
</feature>
<keyword evidence="5" id="KW-0547">Nucleotide-binding</keyword>
<accession>A0A449B5Q4</accession>
<evidence type="ECO:0000256" key="10">
    <source>
        <dbReference type="SAM" id="Phobius"/>
    </source>
</evidence>
<dbReference type="Gene3D" id="3.40.50.300">
    <property type="entry name" value="P-loop containing nucleotide triphosphate hydrolases"/>
    <property type="match status" value="1"/>
</dbReference>
<feature type="transmembrane region" description="Helical" evidence="10">
    <location>
        <begin position="611"/>
        <end position="634"/>
    </location>
</feature>
<comment type="similarity">
    <text evidence="9">Belongs to the ABC transporter superfamily. Macrolide exporter (TC 3.A.1.122) family.</text>
</comment>
<dbReference type="SUPFAM" id="SSF52540">
    <property type="entry name" value="P-loop containing nucleoside triphosphate hydrolases"/>
    <property type="match status" value="1"/>
</dbReference>
<keyword evidence="7 10" id="KW-1133">Transmembrane helix</keyword>
<dbReference type="GO" id="GO:0005524">
    <property type="term" value="F:ATP binding"/>
    <property type="evidence" value="ECO:0007669"/>
    <property type="project" value="UniProtKB-KW"/>
</dbReference>
<evidence type="ECO:0000313" key="13">
    <source>
        <dbReference type="Proteomes" id="UP000289497"/>
    </source>
</evidence>
<evidence type="ECO:0000256" key="8">
    <source>
        <dbReference type="ARBA" id="ARBA00023136"/>
    </source>
</evidence>
<gene>
    <name evidence="12" type="primary">malK_2</name>
    <name evidence="12" type="ORF">NCTC10179_00055</name>
</gene>